<dbReference type="Gene3D" id="1.20.1640.10">
    <property type="entry name" value="Multidrug efflux transporter AcrB transmembrane domain"/>
    <property type="match status" value="1"/>
</dbReference>
<accession>A0ABW1SE88</accession>
<evidence type="ECO:0000256" key="4">
    <source>
        <dbReference type="ARBA" id="ARBA00022692"/>
    </source>
</evidence>
<evidence type="ECO:0000256" key="1">
    <source>
        <dbReference type="ARBA" id="ARBA00004651"/>
    </source>
</evidence>
<evidence type="ECO:0000256" key="8">
    <source>
        <dbReference type="ARBA" id="ARBA00023136"/>
    </source>
</evidence>
<evidence type="ECO:0000313" key="11">
    <source>
        <dbReference type="EMBL" id="MFC6199841.1"/>
    </source>
</evidence>
<evidence type="ECO:0000256" key="7">
    <source>
        <dbReference type="ARBA" id="ARBA00023010"/>
    </source>
</evidence>
<feature type="transmembrane region" description="Helical" evidence="9">
    <location>
        <begin position="289"/>
        <end position="314"/>
    </location>
</feature>
<organism evidence="11 12">
    <name type="scientific">Ponticaulis profundi</name>
    <dbReference type="NCBI Taxonomy" id="2665222"/>
    <lineage>
        <taxon>Bacteria</taxon>
        <taxon>Pseudomonadati</taxon>
        <taxon>Pseudomonadota</taxon>
        <taxon>Alphaproteobacteria</taxon>
        <taxon>Hyphomonadales</taxon>
        <taxon>Hyphomonadaceae</taxon>
        <taxon>Ponticaulis</taxon>
    </lineage>
</organism>
<keyword evidence="2 9" id="KW-0813">Transport</keyword>
<feature type="domain" description="Protein export membrane protein SecD/SecF C-terminal" evidence="10">
    <location>
        <begin position="142"/>
        <end position="316"/>
    </location>
</feature>
<gene>
    <name evidence="9 11" type="primary">secF</name>
    <name evidence="11" type="ORF">ACFQDM_17320</name>
</gene>
<reference evidence="12" key="1">
    <citation type="journal article" date="2019" name="Int. J. Syst. Evol. Microbiol.">
        <title>The Global Catalogue of Microorganisms (GCM) 10K type strain sequencing project: providing services to taxonomists for standard genome sequencing and annotation.</title>
        <authorList>
            <consortium name="The Broad Institute Genomics Platform"/>
            <consortium name="The Broad Institute Genome Sequencing Center for Infectious Disease"/>
            <person name="Wu L."/>
            <person name="Ma J."/>
        </authorList>
    </citation>
    <scope>NUCLEOTIDE SEQUENCE [LARGE SCALE GENOMIC DNA]</scope>
    <source>
        <strain evidence="12">CGMCC-1.15741</strain>
    </source>
</reference>
<dbReference type="EMBL" id="JBHSSW010000066">
    <property type="protein sequence ID" value="MFC6199841.1"/>
    <property type="molecule type" value="Genomic_DNA"/>
</dbReference>
<keyword evidence="7 9" id="KW-0811">Translocation</keyword>
<dbReference type="HAMAP" id="MF_01464_B">
    <property type="entry name" value="SecF_B"/>
    <property type="match status" value="1"/>
</dbReference>
<keyword evidence="6 9" id="KW-1133">Transmembrane helix</keyword>
<dbReference type="PRINTS" id="PR01755">
    <property type="entry name" value="SECFTRNLCASE"/>
</dbReference>
<evidence type="ECO:0000256" key="6">
    <source>
        <dbReference type="ARBA" id="ARBA00022989"/>
    </source>
</evidence>
<comment type="function">
    <text evidence="9">Part of the Sec protein translocase complex. Interacts with the SecYEG preprotein conducting channel. SecDF uses the proton motive force (PMF) to complete protein translocation after the ATP-dependent function of SecA.</text>
</comment>
<keyword evidence="12" id="KW-1185">Reference proteome</keyword>
<dbReference type="RefSeq" id="WP_377381363.1">
    <property type="nucleotide sequence ID" value="NZ_JBHSSW010000066.1"/>
</dbReference>
<dbReference type="InterPro" id="IPR048634">
    <property type="entry name" value="SecD_SecF_C"/>
</dbReference>
<evidence type="ECO:0000256" key="2">
    <source>
        <dbReference type="ARBA" id="ARBA00022448"/>
    </source>
</evidence>
<proteinExistence type="inferred from homology"/>
<name>A0ABW1SE88_9PROT</name>
<dbReference type="PANTHER" id="PTHR30081">
    <property type="entry name" value="PROTEIN-EXPORT MEMBRANE PROTEIN SEC"/>
    <property type="match status" value="1"/>
</dbReference>
<evidence type="ECO:0000256" key="3">
    <source>
        <dbReference type="ARBA" id="ARBA00022475"/>
    </source>
</evidence>
<comment type="subunit">
    <text evidence="9">Forms a complex with SecD. Part of the essential Sec protein translocation apparatus which comprises SecA, SecYEG and auxiliary proteins SecDF-YajC and YidC.</text>
</comment>
<dbReference type="PANTHER" id="PTHR30081:SF8">
    <property type="entry name" value="PROTEIN TRANSLOCASE SUBUNIT SECF"/>
    <property type="match status" value="1"/>
</dbReference>
<evidence type="ECO:0000256" key="5">
    <source>
        <dbReference type="ARBA" id="ARBA00022927"/>
    </source>
</evidence>
<evidence type="ECO:0000259" key="10">
    <source>
        <dbReference type="Pfam" id="PF02355"/>
    </source>
</evidence>
<evidence type="ECO:0000313" key="12">
    <source>
        <dbReference type="Proteomes" id="UP001596303"/>
    </source>
</evidence>
<protein>
    <recommendedName>
        <fullName evidence="9">Protein-export membrane protein SecF</fullName>
    </recommendedName>
</protein>
<dbReference type="InterPro" id="IPR005665">
    <property type="entry name" value="SecF_bac"/>
</dbReference>
<feature type="transmembrane region" description="Helical" evidence="9">
    <location>
        <begin position="214"/>
        <end position="238"/>
    </location>
</feature>
<dbReference type="NCBIfam" id="TIGR00916">
    <property type="entry name" value="2A0604s01"/>
    <property type="match status" value="1"/>
</dbReference>
<comment type="similarity">
    <text evidence="9">Belongs to the SecD/SecF family. SecF subfamily.</text>
</comment>
<dbReference type="InterPro" id="IPR022813">
    <property type="entry name" value="SecD/SecF_arch_bac"/>
</dbReference>
<feature type="transmembrane region" description="Helical" evidence="9">
    <location>
        <begin position="20"/>
        <end position="38"/>
    </location>
</feature>
<dbReference type="InterPro" id="IPR055344">
    <property type="entry name" value="SecD_SecF_C_bact"/>
</dbReference>
<dbReference type="NCBIfam" id="TIGR00966">
    <property type="entry name" value="transloc_SecF"/>
    <property type="match status" value="1"/>
</dbReference>
<keyword evidence="3 9" id="KW-1003">Cell membrane</keyword>
<dbReference type="InterPro" id="IPR022646">
    <property type="entry name" value="SecD/SecF_CS"/>
</dbReference>
<feature type="transmembrane region" description="Helical" evidence="9">
    <location>
        <begin position="265"/>
        <end position="283"/>
    </location>
</feature>
<evidence type="ECO:0000256" key="9">
    <source>
        <dbReference type="HAMAP-Rule" id="MF_01464"/>
    </source>
</evidence>
<comment type="subcellular location">
    <subcellularLocation>
        <location evidence="1 9">Cell membrane</location>
        <topology evidence="1 9">Multi-pass membrane protein</topology>
    </subcellularLocation>
</comment>
<dbReference type="SUPFAM" id="SSF82866">
    <property type="entry name" value="Multidrug efflux transporter AcrB transmembrane domain"/>
    <property type="match status" value="1"/>
</dbReference>
<keyword evidence="5 9" id="KW-0653">Protein transport</keyword>
<comment type="caution">
    <text evidence="11">The sequence shown here is derived from an EMBL/GenBank/DDBJ whole genome shotgun (WGS) entry which is preliminary data.</text>
</comment>
<dbReference type="Pfam" id="PF07549">
    <property type="entry name" value="Sec_GG"/>
    <property type="match status" value="1"/>
</dbReference>
<sequence length="334" mass="36450">MLMKRLPIETNIDFMSVRMIAFAISGLAIILSLALIPMRGLNFGIDFAGGTLVEISAPEGVETEDIRSSLTDLNLKDLQVTSATGTGANAQEIFVIRAATSDDGVSASTSEEGEAPVVSSEADLVVATLQEVFPQDDLENPAWEVLRKENVGPKVSHELLRAGLTALIVALAFMLVYIWFRFELQFSIGAVLALVHDIILTIGVFSLLQIDFNLTTIAALLTIIGYSMNDTVVVYDRVREELRKYKKMPLKDLINMSLNRTLSRTVLTSGTTLLALISIYTLGGEVLRGFSFALIWGIIVGTYSSIFVASALLLHTGLKRDRKADQQDAEKSFS</sequence>
<feature type="transmembrane region" description="Helical" evidence="9">
    <location>
        <begin position="159"/>
        <end position="180"/>
    </location>
</feature>
<feature type="transmembrane region" description="Helical" evidence="9">
    <location>
        <begin position="187"/>
        <end position="208"/>
    </location>
</feature>
<dbReference type="Pfam" id="PF02355">
    <property type="entry name" value="SecD_SecF_C"/>
    <property type="match status" value="1"/>
</dbReference>
<dbReference type="Proteomes" id="UP001596303">
    <property type="component" value="Unassembled WGS sequence"/>
</dbReference>
<keyword evidence="4 9" id="KW-0812">Transmembrane</keyword>
<dbReference type="InterPro" id="IPR022645">
    <property type="entry name" value="SecD/SecF_bac"/>
</dbReference>
<keyword evidence="8 9" id="KW-0472">Membrane</keyword>